<protein>
    <submittedName>
        <fullName evidence="4">tRNA-dihydrouridine synthase</fullName>
    </submittedName>
</protein>
<organism evidence="4 5">
    <name type="scientific">Nonomuraea guangzhouensis</name>
    <dbReference type="NCBI Taxonomy" id="1291555"/>
    <lineage>
        <taxon>Bacteria</taxon>
        <taxon>Bacillati</taxon>
        <taxon>Actinomycetota</taxon>
        <taxon>Actinomycetes</taxon>
        <taxon>Streptosporangiales</taxon>
        <taxon>Streptosporangiaceae</taxon>
        <taxon>Nonomuraea</taxon>
    </lineage>
</organism>
<reference evidence="5" key="1">
    <citation type="journal article" date="2019" name="Int. J. Syst. Evol. Microbiol.">
        <title>The Global Catalogue of Microorganisms (GCM) 10K type strain sequencing project: providing services to taxonomists for standard genome sequencing and annotation.</title>
        <authorList>
            <consortium name="The Broad Institute Genomics Platform"/>
            <consortium name="The Broad Institute Genome Sequencing Center for Infectious Disease"/>
            <person name="Wu L."/>
            <person name="Ma J."/>
        </authorList>
    </citation>
    <scope>NUCLEOTIDE SEQUENCE [LARGE SCALE GENOMIC DNA]</scope>
    <source>
        <strain evidence="5">CGMCC 1.15399</strain>
    </source>
</reference>
<name>A0ABW4GUW9_9ACTN</name>
<dbReference type="InterPro" id="IPR051799">
    <property type="entry name" value="NADH_flavin_oxidoreductase"/>
</dbReference>
<evidence type="ECO:0000256" key="2">
    <source>
        <dbReference type="ARBA" id="ARBA00023002"/>
    </source>
</evidence>
<dbReference type="EMBL" id="JBHUCM010000057">
    <property type="protein sequence ID" value="MFD1546101.1"/>
    <property type="molecule type" value="Genomic_DNA"/>
</dbReference>
<evidence type="ECO:0000313" key="5">
    <source>
        <dbReference type="Proteomes" id="UP001597097"/>
    </source>
</evidence>
<dbReference type="InterPro" id="IPR001155">
    <property type="entry name" value="OxRdtase_FMN_N"/>
</dbReference>
<sequence>MNDVLHPALRPERIGNLSLANRLAVSPMTRVSATADGTPTGEMAGYYAEYARGGFSLVVTEGTYTDTWHSQGYANQPGIVTDGHEAAWREIAGQVRAAGAAFVLQLMHAGALSQGSHYRDDTVAPSAVRPRGEKLPEYGGHGPWPTPRAMDQDDIDRAVRGFVAAAVRARRAGFDGVEVHGANGYLVDQFLTDYTNRRADRYGGPVSHRVRLAAEIVSAIRAELGPDFCVGIRLSQGKVNDFTHRWAGGSRDAETIFAALAEAGASYLHIASEGRDWVETATLDGGMTITGLARKVTRLPVLANGGMHDAARAATVLEDGHADVLAVGRGALANPDFPRRLAQGLPMAPFDHQMLQPMATLSNARQWRRAGSVTAS</sequence>
<dbReference type="Proteomes" id="UP001597097">
    <property type="component" value="Unassembled WGS sequence"/>
</dbReference>
<evidence type="ECO:0000313" key="4">
    <source>
        <dbReference type="EMBL" id="MFD1546101.1"/>
    </source>
</evidence>
<dbReference type="Pfam" id="PF00724">
    <property type="entry name" value="Oxidored_FMN"/>
    <property type="match status" value="1"/>
</dbReference>
<keyword evidence="5" id="KW-1185">Reference proteome</keyword>
<proteinExistence type="predicted"/>
<dbReference type="RefSeq" id="WP_219538075.1">
    <property type="nucleotide sequence ID" value="NZ_JAHKRM010000043.1"/>
</dbReference>
<evidence type="ECO:0000256" key="1">
    <source>
        <dbReference type="ARBA" id="ARBA00022630"/>
    </source>
</evidence>
<comment type="caution">
    <text evidence="4">The sequence shown here is derived from an EMBL/GenBank/DDBJ whole genome shotgun (WGS) entry which is preliminary data.</text>
</comment>
<dbReference type="PANTHER" id="PTHR43656">
    <property type="entry name" value="BINDING OXIDOREDUCTASE, PUTATIVE (AFU_ORTHOLOGUE AFUA_2G08260)-RELATED"/>
    <property type="match status" value="1"/>
</dbReference>
<keyword evidence="1" id="KW-0285">Flavoprotein</keyword>
<feature type="domain" description="NADH:flavin oxidoreductase/NADH oxidase N-terminal" evidence="3">
    <location>
        <begin position="11"/>
        <end position="346"/>
    </location>
</feature>
<dbReference type="PANTHER" id="PTHR43656:SF2">
    <property type="entry name" value="BINDING OXIDOREDUCTASE, PUTATIVE (AFU_ORTHOLOGUE AFUA_2G08260)-RELATED"/>
    <property type="match status" value="1"/>
</dbReference>
<dbReference type="CDD" id="cd02803">
    <property type="entry name" value="OYE_like_FMN_family"/>
    <property type="match status" value="1"/>
</dbReference>
<keyword evidence="2" id="KW-0560">Oxidoreductase</keyword>
<accession>A0ABW4GUW9</accession>
<evidence type="ECO:0000259" key="3">
    <source>
        <dbReference type="Pfam" id="PF00724"/>
    </source>
</evidence>
<gene>
    <name evidence="4" type="ORF">ACFSJ0_54335</name>
</gene>